<evidence type="ECO:0000256" key="1">
    <source>
        <dbReference type="ARBA" id="ARBA00008416"/>
    </source>
</evidence>
<feature type="domain" description="Pirin N-terminal" evidence="5">
    <location>
        <begin position="40"/>
        <end position="136"/>
    </location>
</feature>
<keyword evidence="8" id="KW-1185">Reference proteome</keyword>
<feature type="binding site" evidence="2">
    <location>
        <position position="76"/>
    </location>
    <ligand>
        <name>Fe cation</name>
        <dbReference type="ChEBI" id="CHEBI:24875"/>
    </ligand>
</feature>
<sequence>MSNLDVRPEETPCRGRDEGGAVTELLEARTVPLGGVRGIQVDRVLPQRALPTVGAWCFLDQFGPARSDMRVLPHPHIGLQTVTWPLAGEIRHRDSLGSDVVVRPGQLNLMTGGRGVAHSEFSLGDEPELHGLQLWVALPEQSTGVEPAFEQHVALPRFEADGLSATVLVGSLGDAVSPATVYTPLVGAELTVGPGARTKLPLRRDFEYALLVVDGDVTVAGVPLSPGPLLYLGTGRDELEIAASAGARALLLGGEPFPDELVMWWNFVGRSHEEIAEARAAWEAHDESRFGRVDGHGDARIPAPDLPGVRLTPRRRPH</sequence>
<evidence type="ECO:0000313" key="8">
    <source>
        <dbReference type="Proteomes" id="UP000635245"/>
    </source>
</evidence>
<dbReference type="PANTHER" id="PTHR13903:SF8">
    <property type="entry name" value="PIRIN"/>
    <property type="match status" value="1"/>
</dbReference>
<name>A0A934QME6_9PSEU</name>
<dbReference type="SUPFAM" id="SSF51182">
    <property type="entry name" value="RmlC-like cupins"/>
    <property type="match status" value="1"/>
</dbReference>
<evidence type="ECO:0000256" key="3">
    <source>
        <dbReference type="RuleBase" id="RU003457"/>
    </source>
</evidence>
<dbReference type="PIRSF" id="PIRSF006232">
    <property type="entry name" value="Pirin"/>
    <property type="match status" value="1"/>
</dbReference>
<dbReference type="PANTHER" id="PTHR13903">
    <property type="entry name" value="PIRIN-RELATED"/>
    <property type="match status" value="1"/>
</dbReference>
<organism evidence="7 8">
    <name type="scientific">Prauserella cavernicola</name>
    <dbReference type="NCBI Taxonomy" id="2800127"/>
    <lineage>
        <taxon>Bacteria</taxon>
        <taxon>Bacillati</taxon>
        <taxon>Actinomycetota</taxon>
        <taxon>Actinomycetes</taxon>
        <taxon>Pseudonocardiales</taxon>
        <taxon>Pseudonocardiaceae</taxon>
        <taxon>Prauserella</taxon>
    </lineage>
</organism>
<dbReference type="InterPro" id="IPR008778">
    <property type="entry name" value="Pirin_C_dom"/>
</dbReference>
<reference evidence="7" key="1">
    <citation type="submission" date="2020-12" db="EMBL/GenBank/DDBJ databases">
        <title>Prauserella sp. ASG 168, a novel actinomycete isolated from cave rock.</title>
        <authorList>
            <person name="Suriyachadkun C."/>
        </authorList>
    </citation>
    <scope>NUCLEOTIDE SEQUENCE</scope>
    <source>
        <strain evidence="7">ASG 168</strain>
    </source>
</reference>
<dbReference type="AlphaFoldDB" id="A0A934QME6"/>
<dbReference type="CDD" id="cd02909">
    <property type="entry name" value="cupin_pirin_N"/>
    <property type="match status" value="1"/>
</dbReference>
<evidence type="ECO:0000259" key="6">
    <source>
        <dbReference type="Pfam" id="PF05726"/>
    </source>
</evidence>
<comment type="similarity">
    <text evidence="1 3">Belongs to the pirin family.</text>
</comment>
<accession>A0A934QME6</accession>
<dbReference type="EMBL" id="JAENJH010000001">
    <property type="protein sequence ID" value="MBK1782730.1"/>
    <property type="molecule type" value="Genomic_DNA"/>
</dbReference>
<evidence type="ECO:0000313" key="7">
    <source>
        <dbReference type="EMBL" id="MBK1782730.1"/>
    </source>
</evidence>
<evidence type="ECO:0000256" key="2">
    <source>
        <dbReference type="PIRSR" id="PIRSR006232-1"/>
    </source>
</evidence>
<comment type="cofactor">
    <cofactor evidence="2">
        <name>Fe cation</name>
        <dbReference type="ChEBI" id="CHEBI:24875"/>
    </cofactor>
    <text evidence="2">Binds 1 Fe cation per subunit.</text>
</comment>
<keyword evidence="2" id="KW-0479">Metal-binding</keyword>
<dbReference type="InterPro" id="IPR003829">
    <property type="entry name" value="Pirin_N_dom"/>
</dbReference>
<dbReference type="Gene3D" id="2.60.120.10">
    <property type="entry name" value="Jelly Rolls"/>
    <property type="match status" value="2"/>
</dbReference>
<dbReference type="CDD" id="cd02247">
    <property type="entry name" value="cupin_pirin_C"/>
    <property type="match status" value="1"/>
</dbReference>
<evidence type="ECO:0000259" key="5">
    <source>
        <dbReference type="Pfam" id="PF02678"/>
    </source>
</evidence>
<dbReference type="GO" id="GO:0046872">
    <property type="term" value="F:metal ion binding"/>
    <property type="evidence" value="ECO:0007669"/>
    <property type="project" value="UniProtKB-KW"/>
</dbReference>
<feature type="binding site" evidence="2">
    <location>
        <position position="118"/>
    </location>
    <ligand>
        <name>Fe cation</name>
        <dbReference type="ChEBI" id="CHEBI:24875"/>
    </ligand>
</feature>
<dbReference type="Pfam" id="PF02678">
    <property type="entry name" value="Pirin"/>
    <property type="match status" value="1"/>
</dbReference>
<feature type="domain" description="Pirin C-terminal" evidence="6">
    <location>
        <begin position="189"/>
        <end position="284"/>
    </location>
</feature>
<dbReference type="Pfam" id="PF05726">
    <property type="entry name" value="Pirin_C"/>
    <property type="match status" value="1"/>
</dbReference>
<keyword evidence="2" id="KW-0408">Iron</keyword>
<feature type="binding site" evidence="2">
    <location>
        <position position="74"/>
    </location>
    <ligand>
        <name>Fe cation</name>
        <dbReference type="ChEBI" id="CHEBI:24875"/>
    </ligand>
</feature>
<dbReference type="InterPro" id="IPR012093">
    <property type="entry name" value="Pirin"/>
</dbReference>
<dbReference type="InterPro" id="IPR011051">
    <property type="entry name" value="RmlC_Cupin_sf"/>
</dbReference>
<feature type="region of interest" description="Disordered" evidence="4">
    <location>
        <begin position="293"/>
        <end position="318"/>
    </location>
</feature>
<comment type="caution">
    <text evidence="7">The sequence shown here is derived from an EMBL/GenBank/DDBJ whole genome shotgun (WGS) entry which is preliminary data.</text>
</comment>
<dbReference type="InterPro" id="IPR014710">
    <property type="entry name" value="RmlC-like_jellyroll"/>
</dbReference>
<dbReference type="Proteomes" id="UP000635245">
    <property type="component" value="Unassembled WGS sequence"/>
</dbReference>
<dbReference type="RefSeq" id="WP_200313510.1">
    <property type="nucleotide sequence ID" value="NZ_JAENJH010000001.1"/>
</dbReference>
<protein>
    <submittedName>
        <fullName evidence="7">Pirin family protein</fullName>
    </submittedName>
</protein>
<feature type="binding site" evidence="2">
    <location>
        <position position="120"/>
    </location>
    <ligand>
        <name>Fe cation</name>
        <dbReference type="ChEBI" id="CHEBI:24875"/>
    </ligand>
</feature>
<evidence type="ECO:0000256" key="4">
    <source>
        <dbReference type="SAM" id="MobiDB-lite"/>
    </source>
</evidence>
<gene>
    <name evidence="7" type="ORF">JHE00_00225</name>
</gene>
<proteinExistence type="inferred from homology"/>